<comment type="caution">
    <text evidence="6">The sequence shown here is derived from an EMBL/GenBank/DDBJ whole genome shotgun (WGS) entry which is preliminary data.</text>
</comment>
<evidence type="ECO:0000313" key="6">
    <source>
        <dbReference type="EMBL" id="MBC5637662.1"/>
    </source>
</evidence>
<evidence type="ECO:0000313" key="7">
    <source>
        <dbReference type="Proteomes" id="UP000637359"/>
    </source>
</evidence>
<keyword evidence="4 5" id="KW-0732">Signal</keyword>
<keyword evidence="2 5" id="KW-0813">Transport</keyword>
<sequence>MKIKWKNLAFVAMLTSLLVLAACGGGDKDGDNSSSEKDGGSSAGTLEIGVEDGYIDYVKSIVPAFEEETGIKVKVTERDLFETLEALPLDGPAGIAPDVMVAPYDRVGNLGQQGHLAEYTFPDDGRYDDLDKQQVTIDGKIYGAPFVIESLVLYYNKDLVDQAPQTFADLEALAEDDRFAFSSESGRTTAFLANWLDFYSTYGLLSAYGGYVFGDNGSDPSDIGLNTEGAIEGIEYATEWFNKWPQGMLDSTTAGNFIDEQFTTGKAAAIIGGPWSASNYNEAGINYGVSMIPTLPNGEEYQPFAGGKAWIASNYAKDPEAAQKWLDFVTNQENQQKLYDDKGEVPANQMTRATVAEAGDELTAAVINQYNNAIPMPNIPQMAEVWTGAETLMFDAASGNKTAEESANDAVDVISENISQKY</sequence>
<dbReference type="PRINTS" id="PR00181">
    <property type="entry name" value="MALTOSEBP"/>
</dbReference>
<accession>A0A923L6Y7</accession>
<dbReference type="InterPro" id="IPR006060">
    <property type="entry name" value="Maltose/Cyclodextrin-bd"/>
</dbReference>
<keyword evidence="5" id="KW-0449">Lipoprotein</keyword>
<comment type="similarity">
    <text evidence="1 5">Belongs to the bacterial solute-binding protein 1 family.</text>
</comment>
<keyword evidence="3 5" id="KW-0762">Sugar transport</keyword>
<dbReference type="GO" id="GO:1901982">
    <property type="term" value="F:maltose binding"/>
    <property type="evidence" value="ECO:0007669"/>
    <property type="project" value="TreeGrafter"/>
</dbReference>
<protein>
    <recommendedName>
        <fullName evidence="5">Maltodextrin-binding protein</fullName>
    </recommendedName>
</protein>
<evidence type="ECO:0000256" key="4">
    <source>
        <dbReference type="ARBA" id="ARBA00022729"/>
    </source>
</evidence>
<dbReference type="PROSITE" id="PS51257">
    <property type="entry name" value="PROKAR_LIPOPROTEIN"/>
    <property type="match status" value="1"/>
</dbReference>
<dbReference type="PANTHER" id="PTHR30061">
    <property type="entry name" value="MALTOSE-BINDING PERIPLASMIC PROTEIN"/>
    <property type="match status" value="1"/>
</dbReference>
<dbReference type="Gene3D" id="3.40.190.10">
    <property type="entry name" value="Periplasmic binding protein-like II"/>
    <property type="match status" value="2"/>
</dbReference>
<keyword evidence="5" id="KW-0472">Membrane</keyword>
<dbReference type="GO" id="GO:0015144">
    <property type="term" value="F:carbohydrate transmembrane transporter activity"/>
    <property type="evidence" value="ECO:0007669"/>
    <property type="project" value="InterPro"/>
</dbReference>
<dbReference type="GO" id="GO:0042956">
    <property type="term" value="P:maltodextrin transmembrane transport"/>
    <property type="evidence" value="ECO:0007669"/>
    <property type="project" value="TreeGrafter"/>
</dbReference>
<evidence type="ECO:0000256" key="3">
    <source>
        <dbReference type="ARBA" id="ARBA00022597"/>
    </source>
</evidence>
<gene>
    <name evidence="6" type="ORF">H8S33_12670</name>
</gene>
<proteinExistence type="inferred from homology"/>
<evidence type="ECO:0000256" key="2">
    <source>
        <dbReference type="ARBA" id="ARBA00022448"/>
    </source>
</evidence>
<keyword evidence="5" id="KW-1003">Cell membrane</keyword>
<organism evidence="6 7">
    <name type="scientific">Ornithinibacillus hominis</name>
    <dbReference type="NCBI Taxonomy" id="2763055"/>
    <lineage>
        <taxon>Bacteria</taxon>
        <taxon>Bacillati</taxon>
        <taxon>Bacillota</taxon>
        <taxon>Bacilli</taxon>
        <taxon>Bacillales</taxon>
        <taxon>Bacillaceae</taxon>
        <taxon>Ornithinibacillus</taxon>
    </lineage>
</organism>
<evidence type="ECO:0000256" key="5">
    <source>
        <dbReference type="RuleBase" id="RU365005"/>
    </source>
</evidence>
<feature type="signal peptide" evidence="5">
    <location>
        <begin position="1"/>
        <end position="21"/>
    </location>
</feature>
<reference evidence="6" key="1">
    <citation type="submission" date="2020-08" db="EMBL/GenBank/DDBJ databases">
        <title>Genome public.</title>
        <authorList>
            <person name="Liu C."/>
            <person name="Sun Q."/>
        </authorList>
    </citation>
    <scope>NUCLEOTIDE SEQUENCE</scope>
    <source>
        <strain evidence="6">BX22</strain>
    </source>
</reference>
<dbReference type="PANTHER" id="PTHR30061:SF50">
    <property type="entry name" value="MALTOSE_MALTODEXTRIN-BINDING PERIPLASMIC PROTEIN"/>
    <property type="match status" value="1"/>
</dbReference>
<dbReference type="Pfam" id="PF13416">
    <property type="entry name" value="SBP_bac_8"/>
    <property type="match status" value="1"/>
</dbReference>
<dbReference type="RefSeq" id="WP_186870370.1">
    <property type="nucleotide sequence ID" value="NZ_JACOOL010000009.1"/>
</dbReference>
<dbReference type="SUPFAM" id="SSF53850">
    <property type="entry name" value="Periplasmic binding protein-like II"/>
    <property type="match status" value="1"/>
</dbReference>
<dbReference type="GO" id="GO:0015768">
    <property type="term" value="P:maltose transport"/>
    <property type="evidence" value="ECO:0007669"/>
    <property type="project" value="TreeGrafter"/>
</dbReference>
<evidence type="ECO:0000256" key="1">
    <source>
        <dbReference type="ARBA" id="ARBA00008520"/>
    </source>
</evidence>
<keyword evidence="7" id="KW-1185">Reference proteome</keyword>
<dbReference type="AlphaFoldDB" id="A0A923L6Y7"/>
<dbReference type="GO" id="GO:0055052">
    <property type="term" value="C:ATP-binding cassette (ABC) transporter complex, substrate-binding subunit-containing"/>
    <property type="evidence" value="ECO:0007669"/>
    <property type="project" value="TreeGrafter"/>
</dbReference>
<name>A0A923L6Y7_9BACI</name>
<dbReference type="InterPro" id="IPR006059">
    <property type="entry name" value="SBP"/>
</dbReference>
<dbReference type="EMBL" id="JACOOL010000009">
    <property type="protein sequence ID" value="MBC5637662.1"/>
    <property type="molecule type" value="Genomic_DNA"/>
</dbReference>
<dbReference type="Proteomes" id="UP000637359">
    <property type="component" value="Unassembled WGS sequence"/>
</dbReference>
<feature type="chain" id="PRO_5038169330" description="Maltodextrin-binding protein" evidence="5">
    <location>
        <begin position="22"/>
        <end position="422"/>
    </location>
</feature>
<comment type="subcellular location">
    <subcellularLocation>
        <location evidence="5">Cell membrane</location>
        <topology evidence="5">Lipid-anchor</topology>
    </subcellularLocation>
</comment>